<feature type="region of interest" description="Disordered" evidence="1">
    <location>
        <begin position="1"/>
        <end position="25"/>
    </location>
</feature>
<evidence type="ECO:0000256" key="1">
    <source>
        <dbReference type="SAM" id="MobiDB-lite"/>
    </source>
</evidence>
<evidence type="ECO:0008006" key="3">
    <source>
        <dbReference type="Google" id="ProtNLM"/>
    </source>
</evidence>
<accession>A0A8J9X861</accession>
<dbReference type="Pfam" id="PF10294">
    <property type="entry name" value="Methyltransf_16"/>
    <property type="match status" value="1"/>
</dbReference>
<dbReference type="SUPFAM" id="SSF53335">
    <property type="entry name" value="S-adenosyl-L-methionine-dependent methyltransferases"/>
    <property type="match status" value="1"/>
</dbReference>
<evidence type="ECO:0000313" key="2">
    <source>
        <dbReference type="EMBL" id="CAG9289216.1"/>
    </source>
</evidence>
<feature type="compositionally biased region" description="Basic and acidic residues" evidence="1">
    <location>
        <begin position="12"/>
        <end position="21"/>
    </location>
</feature>
<dbReference type="PANTHER" id="PTHR14614">
    <property type="entry name" value="HEPATOCELLULAR CARCINOMA-ASSOCIATED ANTIGEN"/>
    <property type="match status" value="1"/>
</dbReference>
<name>A0A8J9X861_PHATR</name>
<dbReference type="EMBL" id="OU594945">
    <property type="protein sequence ID" value="CAG9289216.1"/>
    <property type="molecule type" value="Genomic_DNA"/>
</dbReference>
<dbReference type="InterPro" id="IPR029063">
    <property type="entry name" value="SAM-dependent_MTases_sf"/>
</dbReference>
<dbReference type="Proteomes" id="UP000836788">
    <property type="component" value="Chromosome 4"/>
</dbReference>
<sequence length="298" mass="33576">MATSHVIPPEFLPRENPKNIDENTDNETCIGSLFADDKDKDEQDDHPERLIQVVTVGHDQTYTLSLPPDVGTLFAHCVWSGSLCLSDFLARCAKDFLLHQKTVELGAGTGLPSLVALAHGSDLSILTDYPDELVLQSLRETVGLNWDAICDRRTPYFPRSPPVAVVGHDWGTSVDPVVREAMRLSHGVDKSYFDLAILSECLWMHRSHAALARSVDQLVHPKHGRVVLTYAHHVPGYEEEDDAFFELCSTHHRLVTVHQEFRLCPYMWDDTKTITVYLRVLARPSGAQVVTGRWHFME</sequence>
<dbReference type="Gene3D" id="3.40.50.150">
    <property type="entry name" value="Vaccinia Virus protein VP39"/>
    <property type="match status" value="1"/>
</dbReference>
<dbReference type="InterPro" id="IPR019410">
    <property type="entry name" value="Methyltransf_16"/>
</dbReference>
<protein>
    <recommendedName>
        <fullName evidence="3">Nicotinamide N-methyltransferase</fullName>
    </recommendedName>
</protein>
<proteinExistence type="predicted"/>
<dbReference type="AlphaFoldDB" id="A0A8J9X861"/>
<gene>
    <name evidence="2" type="ORF">PTTT1_LOCUS40950</name>
</gene>
<reference evidence="2" key="1">
    <citation type="submission" date="2022-02" db="EMBL/GenBank/DDBJ databases">
        <authorList>
            <person name="Giguere J D."/>
        </authorList>
    </citation>
    <scope>NUCLEOTIDE SEQUENCE</scope>
    <source>
        <strain evidence="2">CCAP 1055/1</strain>
    </source>
</reference>
<dbReference type="PANTHER" id="PTHR14614:SF10">
    <property type="entry name" value="PROTEIN N-TERMINAL AND LYSINE N-METHYLTRANSFERASE EFM7"/>
    <property type="match status" value="1"/>
</dbReference>
<dbReference type="GO" id="GO:0005737">
    <property type="term" value="C:cytoplasm"/>
    <property type="evidence" value="ECO:0007669"/>
    <property type="project" value="TreeGrafter"/>
</dbReference>
<organism evidence="2">
    <name type="scientific">Phaeodactylum tricornutum</name>
    <name type="common">Diatom</name>
    <dbReference type="NCBI Taxonomy" id="2850"/>
    <lineage>
        <taxon>Eukaryota</taxon>
        <taxon>Sar</taxon>
        <taxon>Stramenopiles</taxon>
        <taxon>Ochrophyta</taxon>
        <taxon>Bacillariophyta</taxon>
        <taxon>Bacillariophyceae</taxon>
        <taxon>Bacillariophycidae</taxon>
        <taxon>Naviculales</taxon>
        <taxon>Phaeodactylaceae</taxon>
        <taxon>Phaeodactylum</taxon>
    </lineage>
</organism>